<feature type="chain" id="PRO_5046893813" description="Secreted protein" evidence="1">
    <location>
        <begin position="25"/>
        <end position="153"/>
    </location>
</feature>
<sequence length="153" mass="16837">MLHFFRYLLHTAAARMLPLGVCRTTPVSPLTTLIQPLATNGRSASQNDATTRAHPSLSSIMIHDGNPLVAATGPPASSWSRFVKANGDMERFWKERAPANLPYGHRSGPLCTFSAGRIHRACLQRVKQHIIFTRGTTGANLPRAQRGEGRRKK</sequence>
<reference evidence="2 3" key="1">
    <citation type="submission" date="2024-04" db="EMBL/GenBank/DDBJ databases">
        <title>Phyllosticta paracitricarpa is synonymous to the EU quarantine fungus P. citricarpa based on phylogenomic analyses.</title>
        <authorList>
            <consortium name="Lawrence Berkeley National Laboratory"/>
            <person name="Van Ingen-Buijs V.A."/>
            <person name="Van Westerhoven A.C."/>
            <person name="Haridas S."/>
            <person name="Skiadas P."/>
            <person name="Martin F."/>
            <person name="Groenewald J.Z."/>
            <person name="Crous P.W."/>
            <person name="Seidl M.F."/>
        </authorList>
    </citation>
    <scope>NUCLEOTIDE SEQUENCE [LARGE SCALE GENOMIC DNA]</scope>
    <source>
        <strain evidence="2 3">CBS 123374</strain>
    </source>
</reference>
<evidence type="ECO:0008006" key="4">
    <source>
        <dbReference type="Google" id="ProtNLM"/>
    </source>
</evidence>
<gene>
    <name evidence="2" type="ORF">HDK90DRAFT_186767</name>
</gene>
<comment type="caution">
    <text evidence="2">The sequence shown here is derived from an EMBL/GenBank/DDBJ whole genome shotgun (WGS) entry which is preliminary data.</text>
</comment>
<dbReference type="Proteomes" id="UP001492380">
    <property type="component" value="Unassembled WGS sequence"/>
</dbReference>
<keyword evidence="1" id="KW-0732">Signal</keyword>
<name>A0ABR1YWF2_9PEZI</name>
<evidence type="ECO:0000313" key="2">
    <source>
        <dbReference type="EMBL" id="KAK8240514.1"/>
    </source>
</evidence>
<dbReference type="EMBL" id="JBBWRZ010000003">
    <property type="protein sequence ID" value="KAK8240514.1"/>
    <property type="molecule type" value="Genomic_DNA"/>
</dbReference>
<accession>A0ABR1YWF2</accession>
<organism evidence="2 3">
    <name type="scientific">Phyllosticta capitalensis</name>
    <dbReference type="NCBI Taxonomy" id="121624"/>
    <lineage>
        <taxon>Eukaryota</taxon>
        <taxon>Fungi</taxon>
        <taxon>Dikarya</taxon>
        <taxon>Ascomycota</taxon>
        <taxon>Pezizomycotina</taxon>
        <taxon>Dothideomycetes</taxon>
        <taxon>Dothideomycetes incertae sedis</taxon>
        <taxon>Botryosphaeriales</taxon>
        <taxon>Phyllostictaceae</taxon>
        <taxon>Phyllosticta</taxon>
    </lineage>
</organism>
<evidence type="ECO:0000313" key="3">
    <source>
        <dbReference type="Proteomes" id="UP001492380"/>
    </source>
</evidence>
<keyword evidence="3" id="KW-1185">Reference proteome</keyword>
<evidence type="ECO:0000256" key="1">
    <source>
        <dbReference type="SAM" id="SignalP"/>
    </source>
</evidence>
<feature type="signal peptide" evidence="1">
    <location>
        <begin position="1"/>
        <end position="24"/>
    </location>
</feature>
<proteinExistence type="predicted"/>
<protein>
    <recommendedName>
        <fullName evidence="4">Secreted protein</fullName>
    </recommendedName>
</protein>